<name>A0ABR6NBV5_9SPHN</name>
<dbReference type="InterPro" id="IPR013815">
    <property type="entry name" value="ATP_grasp_subdomain_1"/>
</dbReference>
<gene>
    <name evidence="4" type="ORF">HNP60_000739</name>
</gene>
<keyword evidence="2" id="KW-0067">ATP-binding</keyword>
<dbReference type="InterPro" id="IPR036291">
    <property type="entry name" value="NAD(P)-bd_dom_sf"/>
</dbReference>
<dbReference type="InterPro" id="IPR032875">
    <property type="entry name" value="Succ_CoA_lig_flav_dom"/>
</dbReference>
<evidence type="ECO:0000313" key="4">
    <source>
        <dbReference type="EMBL" id="MBB5984765.1"/>
    </source>
</evidence>
<accession>A0ABR6NBV5</accession>
<dbReference type="Gene3D" id="3.40.50.261">
    <property type="entry name" value="Succinyl-CoA synthetase domains"/>
    <property type="match status" value="2"/>
</dbReference>
<dbReference type="Proteomes" id="UP001138540">
    <property type="component" value="Unassembled WGS sequence"/>
</dbReference>
<dbReference type="Pfam" id="PF13607">
    <property type="entry name" value="Succ_CoA_lig"/>
    <property type="match status" value="1"/>
</dbReference>
<sequence length="694" mass="72979">MRPRSIAVIGVSAKPKTAGRTVLANLQLNGYAGDVHVVGRAEGEIDGYPVTQSVDELPEGIDLAVFTLPAAGVKDALEACARRGVRAVTVFSSGFAEAGNRAGQDELVKIAQEGGVALLGPNCLGYTNLVQGLPIGFANARKVARLEKDNPNPAVAMVSQSGGLMAYASTNLAARHLPVAYTVSTGNEAGIGIPDFIDFFAQDEATAVIALYLEEVRDPQAFLAAARRARAAGKSLVAIHPGRGEKGKAAIQSHTGALAGDYATMQLHLERAGVVLVETLEEWVDVIELLARYPVPPTKGPGVLTFSGGFCAIAHDYFEKLDMEMPALSEETRASLAPQLPVFIPPRNPLDLGTQAIFQPELMPMGTNALMADSEVGSVLIAINSGTAASQRGYGHYFVDAIKGKARPAILAFPAPELDPGFEASIRENQLILSRSIERSMTALARVTHHGRSLERAARSVSHAPFADLPALGAGPQPEWLGKQLLAAIGVRVPDGGLARSPDEAEAIAERVGYPVAIKAQAGALAHKTEAGGVLLGIRDAAQLRAAWQDLQNNIARAQPGLVLDGVLVERMAPKGLELMIGAKRDAKWGPVVLVGLGGIWVEALGDARLIPADMAEADILAEIMKLRTAKLLKGFRGSPPVDVQAVARTASLVGRLMTTVPDIEEIDLNPVFVHPEGEGLTAVDALVITKKVG</sequence>
<feature type="domain" description="ATP-grasp" evidence="3">
    <location>
        <begin position="483"/>
        <end position="534"/>
    </location>
</feature>
<organism evidence="4 5">
    <name type="scientific">Sphingobium lignivorans</name>
    <dbReference type="NCBI Taxonomy" id="2735886"/>
    <lineage>
        <taxon>Bacteria</taxon>
        <taxon>Pseudomonadati</taxon>
        <taxon>Pseudomonadota</taxon>
        <taxon>Alphaproteobacteria</taxon>
        <taxon>Sphingomonadales</taxon>
        <taxon>Sphingomonadaceae</taxon>
        <taxon>Sphingobium</taxon>
    </lineage>
</organism>
<keyword evidence="5" id="KW-1185">Reference proteome</keyword>
<dbReference type="Gene3D" id="3.30.470.20">
    <property type="entry name" value="ATP-grasp fold, B domain"/>
    <property type="match status" value="1"/>
</dbReference>
<dbReference type="RefSeq" id="WP_184150324.1">
    <property type="nucleotide sequence ID" value="NZ_JACHKA010000001.1"/>
</dbReference>
<keyword evidence="1" id="KW-0816">Tricarboxylic acid cycle</keyword>
<dbReference type="InterPro" id="IPR016102">
    <property type="entry name" value="Succinyl-CoA_synth-like"/>
</dbReference>
<dbReference type="InterPro" id="IPR011761">
    <property type="entry name" value="ATP-grasp"/>
</dbReference>
<dbReference type="PANTHER" id="PTHR42793:SF1">
    <property type="entry name" value="PEPTIDYL-LYSINE N-ACETYLTRANSFERASE PATZ"/>
    <property type="match status" value="1"/>
</dbReference>
<evidence type="ECO:0000256" key="2">
    <source>
        <dbReference type="PROSITE-ProRule" id="PRU00409"/>
    </source>
</evidence>
<dbReference type="PANTHER" id="PTHR42793">
    <property type="entry name" value="COA BINDING DOMAIN CONTAINING PROTEIN"/>
    <property type="match status" value="1"/>
</dbReference>
<reference evidence="4 5" key="1">
    <citation type="submission" date="2020-08" db="EMBL/GenBank/DDBJ databases">
        <title>Exploring microbial biodiversity for novel pathways involved in the catabolism of aromatic compounds derived from lignin.</title>
        <authorList>
            <person name="Elkins J."/>
        </authorList>
    </citation>
    <scope>NUCLEOTIDE SEQUENCE [LARGE SCALE GENOMIC DNA]</scope>
    <source>
        <strain evidence="4 5">B1D3A</strain>
    </source>
</reference>
<evidence type="ECO:0000259" key="3">
    <source>
        <dbReference type="PROSITE" id="PS50975"/>
    </source>
</evidence>
<evidence type="ECO:0000256" key="1">
    <source>
        <dbReference type="ARBA" id="ARBA00022532"/>
    </source>
</evidence>
<protein>
    <submittedName>
        <fullName evidence="4">Acyl-CoA synthetase (NDP forming)</fullName>
    </submittedName>
</protein>
<dbReference type="Pfam" id="PF13549">
    <property type="entry name" value="ATP-grasp_5"/>
    <property type="match status" value="1"/>
</dbReference>
<dbReference type="SUPFAM" id="SSF51735">
    <property type="entry name" value="NAD(P)-binding Rossmann-fold domains"/>
    <property type="match status" value="1"/>
</dbReference>
<dbReference type="Gene3D" id="3.30.1490.20">
    <property type="entry name" value="ATP-grasp fold, A domain"/>
    <property type="match status" value="1"/>
</dbReference>
<dbReference type="SMART" id="SM00881">
    <property type="entry name" value="CoA_binding"/>
    <property type="match status" value="1"/>
</dbReference>
<dbReference type="SUPFAM" id="SSF56059">
    <property type="entry name" value="Glutathione synthetase ATP-binding domain-like"/>
    <property type="match status" value="1"/>
</dbReference>
<comment type="caution">
    <text evidence="4">The sequence shown here is derived from an EMBL/GenBank/DDBJ whole genome shotgun (WGS) entry which is preliminary data.</text>
</comment>
<dbReference type="InterPro" id="IPR003781">
    <property type="entry name" value="CoA-bd"/>
</dbReference>
<dbReference type="EMBL" id="JACHKA010000001">
    <property type="protein sequence ID" value="MBB5984765.1"/>
    <property type="molecule type" value="Genomic_DNA"/>
</dbReference>
<dbReference type="SUPFAM" id="SSF52210">
    <property type="entry name" value="Succinyl-CoA synthetase domains"/>
    <property type="match status" value="2"/>
</dbReference>
<proteinExistence type="predicted"/>
<dbReference type="Gene3D" id="3.40.50.720">
    <property type="entry name" value="NAD(P)-binding Rossmann-like Domain"/>
    <property type="match status" value="1"/>
</dbReference>
<keyword evidence="2" id="KW-0547">Nucleotide-binding</keyword>
<dbReference type="PROSITE" id="PS50975">
    <property type="entry name" value="ATP_GRASP"/>
    <property type="match status" value="1"/>
</dbReference>
<evidence type="ECO:0000313" key="5">
    <source>
        <dbReference type="Proteomes" id="UP001138540"/>
    </source>
</evidence>
<dbReference type="Pfam" id="PF13380">
    <property type="entry name" value="CoA_binding_2"/>
    <property type="match status" value="1"/>
</dbReference>